<evidence type="ECO:0000256" key="10">
    <source>
        <dbReference type="SAM" id="Phobius"/>
    </source>
</evidence>
<dbReference type="Gene3D" id="3.40.5.90">
    <property type="entry name" value="CDGSH iron-sulfur domain, mitoNEET-type"/>
    <property type="match status" value="2"/>
</dbReference>
<evidence type="ECO:0000313" key="13">
    <source>
        <dbReference type="WBParaSite" id="PSAMB.scaffold1050size36677.g10624.t1"/>
    </source>
</evidence>
<evidence type="ECO:0000256" key="3">
    <source>
        <dbReference type="ARBA" id="ARBA00022714"/>
    </source>
</evidence>
<organism evidence="12 13">
    <name type="scientific">Plectus sambesii</name>
    <dbReference type="NCBI Taxonomy" id="2011161"/>
    <lineage>
        <taxon>Eukaryota</taxon>
        <taxon>Metazoa</taxon>
        <taxon>Ecdysozoa</taxon>
        <taxon>Nematoda</taxon>
        <taxon>Chromadorea</taxon>
        <taxon>Plectida</taxon>
        <taxon>Plectina</taxon>
        <taxon>Plectoidea</taxon>
        <taxon>Plectidae</taxon>
        <taxon>Plectus</taxon>
    </lineage>
</organism>
<feature type="domain" description="Iron-binding zinc finger CDGSH type" evidence="11">
    <location>
        <begin position="120"/>
        <end position="153"/>
    </location>
</feature>
<evidence type="ECO:0000256" key="8">
    <source>
        <dbReference type="ARBA" id="ARBA00023136"/>
    </source>
</evidence>
<sequence length="407" mass="46867">MVRQSLIRRIATTCCRADNKNGFGPNKQYRQGLHFVGTEPPALKYHKLQDKKPEQPYGLQGNNHLQPGNGKIYSKLPTKILMKKDKVYSWCSCGYSNRQPLCDGSHNRYFVPDQKLKPVRFIPDRDMEVWLCNCKQTKNRPFCDAFYRLVHMQLWVASLFYYCFCFMLCEILRWFVERFDQRHKNPTVTNLLLELVGTIQICAPMFDVGLVLDNYGLFGVFVEITLLELANVYMFRDAMAHPCPLFHAVARRRMTSLRFLLTFCVQMVGAYVSYFVALNFWKLGIHTQHLEMLEEKTCSSDLTVTIIVGCLIEGVAMFVTKAVEHYASTRYTTYENVLNCAFAGFLTVLGINFTGLYANPIVASACTFNCEGVTHLGHLGVYWLSPLVGWYAAEWYFGSDEEDEKED</sequence>
<keyword evidence="4" id="KW-0479">Metal-binding</keyword>
<keyword evidence="8 10" id="KW-0472">Membrane</keyword>
<feature type="transmembrane region" description="Helical" evidence="10">
    <location>
        <begin position="256"/>
        <end position="282"/>
    </location>
</feature>
<accession>A0A914UJL2</accession>
<evidence type="ECO:0000256" key="2">
    <source>
        <dbReference type="ARBA" id="ARBA00022692"/>
    </source>
</evidence>
<dbReference type="SMART" id="SM00704">
    <property type="entry name" value="ZnF_CDGSH"/>
    <property type="match status" value="2"/>
</dbReference>
<evidence type="ECO:0000256" key="1">
    <source>
        <dbReference type="ARBA" id="ARBA00004141"/>
    </source>
</evidence>
<keyword evidence="7" id="KW-0411">Iron-sulfur</keyword>
<name>A0A914UJL2_9BILA</name>
<dbReference type="AlphaFoldDB" id="A0A914UJL2"/>
<keyword evidence="2 10" id="KW-0812">Transmembrane</keyword>
<dbReference type="Proteomes" id="UP000887566">
    <property type="component" value="Unplaced"/>
</dbReference>
<protein>
    <submittedName>
        <fullName evidence="13">Iron-binding zinc finger CDGSH type domain-containing protein</fullName>
    </submittedName>
</protein>
<keyword evidence="5 10" id="KW-1133">Transmembrane helix</keyword>
<dbReference type="GO" id="GO:0015267">
    <property type="term" value="F:channel activity"/>
    <property type="evidence" value="ECO:0007669"/>
    <property type="project" value="TreeGrafter"/>
</dbReference>
<dbReference type="SUPFAM" id="SSF81338">
    <property type="entry name" value="Aquaporin-like"/>
    <property type="match status" value="1"/>
</dbReference>
<evidence type="ECO:0000313" key="12">
    <source>
        <dbReference type="Proteomes" id="UP000887566"/>
    </source>
</evidence>
<comment type="cofactor">
    <cofactor evidence="9">
        <name>[2Fe-2S] cluster</name>
        <dbReference type="ChEBI" id="CHEBI:190135"/>
    </cofactor>
</comment>
<dbReference type="PANTHER" id="PTHR21191:SF15">
    <property type="entry name" value="AQUAPORIN"/>
    <property type="match status" value="1"/>
</dbReference>
<evidence type="ECO:0000256" key="5">
    <source>
        <dbReference type="ARBA" id="ARBA00022989"/>
    </source>
</evidence>
<evidence type="ECO:0000256" key="6">
    <source>
        <dbReference type="ARBA" id="ARBA00023004"/>
    </source>
</evidence>
<dbReference type="Pfam" id="PF09360">
    <property type="entry name" value="zf-CDGSH"/>
    <property type="match status" value="1"/>
</dbReference>
<evidence type="ECO:0000256" key="7">
    <source>
        <dbReference type="ARBA" id="ARBA00023014"/>
    </source>
</evidence>
<reference evidence="13" key="1">
    <citation type="submission" date="2022-11" db="UniProtKB">
        <authorList>
            <consortium name="WormBaseParasite"/>
        </authorList>
    </citation>
    <scope>IDENTIFICATION</scope>
</reference>
<feature type="domain" description="Iron-binding zinc finger CDGSH type" evidence="11">
    <location>
        <begin position="75"/>
        <end position="112"/>
    </location>
</feature>
<dbReference type="GO" id="GO:0005737">
    <property type="term" value="C:cytoplasm"/>
    <property type="evidence" value="ECO:0007669"/>
    <property type="project" value="TreeGrafter"/>
</dbReference>
<dbReference type="WBParaSite" id="PSAMB.scaffold1050size36677.g10624.t1">
    <property type="protein sequence ID" value="PSAMB.scaffold1050size36677.g10624.t1"/>
    <property type="gene ID" value="PSAMB.scaffold1050size36677.g10624"/>
</dbReference>
<feature type="transmembrane region" description="Helical" evidence="10">
    <location>
        <begin position="154"/>
        <end position="176"/>
    </location>
</feature>
<dbReference type="InterPro" id="IPR023271">
    <property type="entry name" value="Aquaporin-like"/>
</dbReference>
<evidence type="ECO:0000256" key="9">
    <source>
        <dbReference type="ARBA" id="ARBA00034078"/>
    </source>
</evidence>
<keyword evidence="12" id="KW-1185">Reference proteome</keyword>
<dbReference type="InterPro" id="IPR042216">
    <property type="entry name" value="MitoNEET_CISD"/>
</dbReference>
<feature type="transmembrane region" description="Helical" evidence="10">
    <location>
        <begin position="336"/>
        <end position="358"/>
    </location>
</feature>
<evidence type="ECO:0000256" key="4">
    <source>
        <dbReference type="ARBA" id="ARBA00022723"/>
    </source>
</evidence>
<evidence type="ECO:0000259" key="11">
    <source>
        <dbReference type="SMART" id="SM00704"/>
    </source>
</evidence>
<keyword evidence="6" id="KW-0408">Iron</keyword>
<keyword evidence="3" id="KW-0001">2Fe-2S</keyword>
<feature type="transmembrane region" description="Helical" evidence="10">
    <location>
        <begin position="302"/>
        <end position="324"/>
    </location>
</feature>
<dbReference type="GO" id="GO:0016020">
    <property type="term" value="C:membrane"/>
    <property type="evidence" value="ECO:0007669"/>
    <property type="project" value="UniProtKB-SubCell"/>
</dbReference>
<dbReference type="PANTHER" id="PTHR21191">
    <property type="entry name" value="AQUAPORIN"/>
    <property type="match status" value="1"/>
</dbReference>
<dbReference type="GO" id="GO:0051537">
    <property type="term" value="F:2 iron, 2 sulfur cluster binding"/>
    <property type="evidence" value="ECO:0007669"/>
    <property type="project" value="UniProtKB-KW"/>
</dbReference>
<dbReference type="InterPro" id="IPR051883">
    <property type="entry name" value="AQP11/12_channel"/>
</dbReference>
<proteinExistence type="predicted"/>
<dbReference type="GO" id="GO:0046872">
    <property type="term" value="F:metal ion binding"/>
    <property type="evidence" value="ECO:0007669"/>
    <property type="project" value="UniProtKB-KW"/>
</dbReference>
<dbReference type="Gene3D" id="1.20.1080.10">
    <property type="entry name" value="Glycerol uptake facilitator protein"/>
    <property type="match status" value="1"/>
</dbReference>
<comment type="subcellular location">
    <subcellularLocation>
        <location evidence="1">Membrane</location>
        <topology evidence="1">Multi-pass membrane protein</topology>
    </subcellularLocation>
</comment>
<dbReference type="InterPro" id="IPR018967">
    <property type="entry name" value="FeS-contain_CDGSH-typ"/>
</dbReference>